<reference evidence="2 3" key="1">
    <citation type="journal article" date="2019" name="Int. J. Syst. Evol. Microbiol.">
        <title>The Global Catalogue of Microorganisms (GCM) 10K type strain sequencing project: providing services to taxonomists for standard genome sequencing and annotation.</title>
        <authorList>
            <consortium name="The Broad Institute Genomics Platform"/>
            <consortium name="The Broad Institute Genome Sequencing Center for Infectious Disease"/>
            <person name="Wu L."/>
            <person name="Ma J."/>
        </authorList>
    </citation>
    <scope>NUCLEOTIDE SEQUENCE [LARGE SCALE GENOMIC DNA]</scope>
    <source>
        <strain evidence="2 3">CGMCC 1.12563</strain>
    </source>
</reference>
<dbReference type="EMBL" id="JBHUDC010000004">
    <property type="protein sequence ID" value="MFD1513531.1"/>
    <property type="molecule type" value="Genomic_DNA"/>
</dbReference>
<feature type="non-terminal residue" evidence="2">
    <location>
        <position position="178"/>
    </location>
</feature>
<proteinExistence type="predicted"/>
<protein>
    <submittedName>
        <fullName evidence="2">Uncharacterized protein</fullName>
    </submittedName>
</protein>
<dbReference type="AlphaFoldDB" id="A0ABD6AUV5"/>
<organism evidence="2 3">
    <name type="scientific">Halomarina rubra</name>
    <dbReference type="NCBI Taxonomy" id="2071873"/>
    <lineage>
        <taxon>Archaea</taxon>
        <taxon>Methanobacteriati</taxon>
        <taxon>Methanobacteriota</taxon>
        <taxon>Stenosarchaea group</taxon>
        <taxon>Halobacteria</taxon>
        <taxon>Halobacteriales</taxon>
        <taxon>Natronomonadaceae</taxon>
        <taxon>Halomarina</taxon>
    </lineage>
</organism>
<comment type="caution">
    <text evidence="2">The sequence shown here is derived from an EMBL/GenBank/DDBJ whole genome shotgun (WGS) entry which is preliminary data.</text>
</comment>
<keyword evidence="3" id="KW-1185">Reference proteome</keyword>
<dbReference type="RefSeq" id="WP_250873506.1">
    <property type="nucleotide sequence ID" value="NZ_JALXFV010000004.1"/>
</dbReference>
<feature type="region of interest" description="Disordered" evidence="1">
    <location>
        <begin position="1"/>
        <end position="41"/>
    </location>
</feature>
<accession>A0ABD6AUV5</accession>
<evidence type="ECO:0000256" key="1">
    <source>
        <dbReference type="SAM" id="MobiDB-lite"/>
    </source>
</evidence>
<name>A0ABD6AUV5_9EURY</name>
<evidence type="ECO:0000313" key="3">
    <source>
        <dbReference type="Proteomes" id="UP001597187"/>
    </source>
</evidence>
<dbReference type="Proteomes" id="UP001597187">
    <property type="component" value="Unassembled WGS sequence"/>
</dbReference>
<feature type="compositionally biased region" description="Basic and acidic residues" evidence="1">
    <location>
        <begin position="21"/>
        <end position="38"/>
    </location>
</feature>
<evidence type="ECO:0000313" key="2">
    <source>
        <dbReference type="EMBL" id="MFD1513531.1"/>
    </source>
</evidence>
<feature type="compositionally biased region" description="Basic and acidic residues" evidence="1">
    <location>
        <begin position="1"/>
        <end position="14"/>
    </location>
</feature>
<sequence>MASREQFETRDGRGSESGGDASEHRVGTAQRDGVESRAADGAVVALDDESLAESDLTVTQADGWLSELTVRPCVDCSWAGFDHPPDEVGATLLVGVDGESWTDPVATELLPVADHPAGETTLTFEGTYDVVETTTLDANDFEPAPRAERPRTRTLTLRLVVDLLDEDGRPLAGDVAVP</sequence>
<gene>
    <name evidence="2" type="ORF">ACFSBT_09600</name>
</gene>